<accession>A0A810MQH0</accession>
<evidence type="ECO:0000313" key="1">
    <source>
        <dbReference type="EMBL" id="BCJ63142.1"/>
    </source>
</evidence>
<gene>
    <name evidence="1" type="ORF">Prubr_01630</name>
</gene>
<proteinExistence type="predicted"/>
<protein>
    <submittedName>
        <fullName evidence="1">Uncharacterized protein</fullName>
    </submittedName>
</protein>
<evidence type="ECO:0000313" key="2">
    <source>
        <dbReference type="Proteomes" id="UP000680866"/>
    </source>
</evidence>
<organism evidence="1 2">
    <name type="scientific">Polymorphospora rubra</name>
    <dbReference type="NCBI Taxonomy" id="338584"/>
    <lineage>
        <taxon>Bacteria</taxon>
        <taxon>Bacillati</taxon>
        <taxon>Actinomycetota</taxon>
        <taxon>Actinomycetes</taxon>
        <taxon>Micromonosporales</taxon>
        <taxon>Micromonosporaceae</taxon>
        <taxon>Polymorphospora</taxon>
    </lineage>
</organism>
<dbReference type="EMBL" id="AP023359">
    <property type="protein sequence ID" value="BCJ63142.1"/>
    <property type="molecule type" value="Genomic_DNA"/>
</dbReference>
<keyword evidence="2" id="KW-1185">Reference proteome</keyword>
<dbReference type="Proteomes" id="UP000680866">
    <property type="component" value="Chromosome"/>
</dbReference>
<sequence length="92" mass="9873">MPGRVSDMSGTGGLADLKLVAAGGPARITFEPLGIAYEVAQDDFVLLRLEVGVIASIEINVWQNGISVWPPYPGDSEYIILDSGGDELIRLW</sequence>
<dbReference type="KEGG" id="pry:Prubr_01630"/>
<dbReference type="AlphaFoldDB" id="A0A810MQH0"/>
<name>A0A810MQH0_9ACTN</name>
<reference evidence="1" key="1">
    <citation type="submission" date="2020-08" db="EMBL/GenBank/DDBJ databases">
        <title>Whole genome shotgun sequence of Polymorphospora rubra NBRC 101157.</title>
        <authorList>
            <person name="Komaki H."/>
            <person name="Tamura T."/>
        </authorList>
    </citation>
    <scope>NUCLEOTIDE SEQUENCE</scope>
    <source>
        <strain evidence="1">NBRC 101157</strain>
    </source>
</reference>